<dbReference type="PRINTS" id="PR00598">
    <property type="entry name" value="HTHMARR"/>
</dbReference>
<keyword evidence="3" id="KW-1185">Reference proteome</keyword>
<sequence>MKNSSWGRAGVMAASAVRIRQLYAPPVGVVASITGVIVAKDNFYDYIAVILGSVGRSRMADDRQIAQLRNVMRFFINEQKQALSTFGQPAQSRMLSWLYRHGPISQAALCRIGAWEKSWISRAVDRLVAQGWVERQPSETDRRGVLLTLTPAGQEQAARINAELDRHAGALLDRVPPTARDTVHDALDILQQVFETGQAARGES</sequence>
<protein>
    <recommendedName>
        <fullName evidence="1">HTH marR-type domain-containing protein</fullName>
    </recommendedName>
</protein>
<dbReference type="InterPro" id="IPR000835">
    <property type="entry name" value="HTH_MarR-typ"/>
</dbReference>
<feature type="domain" description="HTH marR-type" evidence="1">
    <location>
        <begin position="61"/>
        <end position="195"/>
    </location>
</feature>
<dbReference type="GO" id="GO:0003700">
    <property type="term" value="F:DNA-binding transcription factor activity"/>
    <property type="evidence" value="ECO:0007669"/>
    <property type="project" value="InterPro"/>
</dbReference>
<dbReference type="PANTHER" id="PTHR33164:SF57">
    <property type="entry name" value="MARR-FAMILY TRANSCRIPTIONAL REGULATOR"/>
    <property type="match status" value="1"/>
</dbReference>
<dbReference type="SMART" id="SM00347">
    <property type="entry name" value="HTH_MARR"/>
    <property type="match status" value="1"/>
</dbReference>
<dbReference type="Proteomes" id="UP000244173">
    <property type="component" value="Chromosome"/>
</dbReference>
<evidence type="ECO:0000259" key="1">
    <source>
        <dbReference type="PROSITE" id="PS50995"/>
    </source>
</evidence>
<dbReference type="InterPro" id="IPR036390">
    <property type="entry name" value="WH_DNA-bd_sf"/>
</dbReference>
<dbReference type="AlphaFoldDB" id="A0A2S0PAY8"/>
<accession>A0A2S0PAY8</accession>
<dbReference type="PANTHER" id="PTHR33164">
    <property type="entry name" value="TRANSCRIPTIONAL REGULATOR, MARR FAMILY"/>
    <property type="match status" value="1"/>
</dbReference>
<dbReference type="PROSITE" id="PS50995">
    <property type="entry name" value="HTH_MARR_2"/>
    <property type="match status" value="1"/>
</dbReference>
<organism evidence="2 3">
    <name type="scientific">Microvirgula aerodenitrificans</name>
    <dbReference type="NCBI Taxonomy" id="57480"/>
    <lineage>
        <taxon>Bacteria</taxon>
        <taxon>Pseudomonadati</taxon>
        <taxon>Pseudomonadota</taxon>
        <taxon>Betaproteobacteria</taxon>
        <taxon>Neisseriales</taxon>
        <taxon>Aquaspirillaceae</taxon>
        <taxon>Microvirgula</taxon>
    </lineage>
</organism>
<dbReference type="GO" id="GO:0006950">
    <property type="term" value="P:response to stress"/>
    <property type="evidence" value="ECO:0007669"/>
    <property type="project" value="TreeGrafter"/>
</dbReference>
<dbReference type="Gene3D" id="1.10.10.10">
    <property type="entry name" value="Winged helix-like DNA-binding domain superfamily/Winged helix DNA-binding domain"/>
    <property type="match status" value="1"/>
</dbReference>
<dbReference type="SUPFAM" id="SSF46785">
    <property type="entry name" value="Winged helix' DNA-binding domain"/>
    <property type="match status" value="1"/>
</dbReference>
<dbReference type="STRING" id="1122240.GCA_000620105_00274"/>
<gene>
    <name evidence="2" type="ORF">DAI18_11215</name>
</gene>
<evidence type="ECO:0000313" key="3">
    <source>
        <dbReference type="Proteomes" id="UP000244173"/>
    </source>
</evidence>
<dbReference type="InterPro" id="IPR039422">
    <property type="entry name" value="MarR/SlyA-like"/>
</dbReference>
<dbReference type="InterPro" id="IPR036388">
    <property type="entry name" value="WH-like_DNA-bd_sf"/>
</dbReference>
<dbReference type="KEGG" id="maer:DAI18_11215"/>
<name>A0A2S0PAY8_9NEIS</name>
<dbReference type="Pfam" id="PF12802">
    <property type="entry name" value="MarR_2"/>
    <property type="match status" value="1"/>
</dbReference>
<dbReference type="EMBL" id="CP028519">
    <property type="protein sequence ID" value="AVY94548.1"/>
    <property type="molecule type" value="Genomic_DNA"/>
</dbReference>
<evidence type="ECO:0000313" key="2">
    <source>
        <dbReference type="EMBL" id="AVY94548.1"/>
    </source>
</evidence>
<proteinExistence type="predicted"/>
<reference evidence="2 3" key="1">
    <citation type="submission" date="2018-04" db="EMBL/GenBank/DDBJ databases">
        <title>Denitrifier Microvirgula.</title>
        <authorList>
            <person name="Anderson E."/>
            <person name="Jang J."/>
            <person name="Ishii S."/>
        </authorList>
    </citation>
    <scope>NUCLEOTIDE SEQUENCE [LARGE SCALE GENOMIC DNA]</scope>
    <source>
        <strain evidence="2 3">BE2.4</strain>
    </source>
</reference>